<gene>
    <name evidence="1" type="ORF">Ciccas_013271</name>
</gene>
<evidence type="ECO:0000313" key="1">
    <source>
        <dbReference type="EMBL" id="KAL3308202.1"/>
    </source>
</evidence>
<proteinExistence type="predicted"/>
<accession>A0ABD2PND0</accession>
<dbReference type="EMBL" id="JBJKFK010005666">
    <property type="protein sequence ID" value="KAL3308202.1"/>
    <property type="molecule type" value="Genomic_DNA"/>
</dbReference>
<protein>
    <submittedName>
        <fullName evidence="1">Uncharacterized protein</fullName>
    </submittedName>
</protein>
<dbReference type="InterPro" id="IPR011029">
    <property type="entry name" value="DEATH-like_dom_sf"/>
</dbReference>
<name>A0ABD2PND0_9PLAT</name>
<organism evidence="1 2">
    <name type="scientific">Cichlidogyrus casuarinus</name>
    <dbReference type="NCBI Taxonomy" id="1844966"/>
    <lineage>
        <taxon>Eukaryota</taxon>
        <taxon>Metazoa</taxon>
        <taxon>Spiralia</taxon>
        <taxon>Lophotrochozoa</taxon>
        <taxon>Platyhelminthes</taxon>
        <taxon>Monogenea</taxon>
        <taxon>Monopisthocotylea</taxon>
        <taxon>Dactylogyridea</taxon>
        <taxon>Ancyrocephalidae</taxon>
        <taxon>Cichlidogyrus</taxon>
    </lineage>
</organism>
<comment type="caution">
    <text evidence="1">The sequence shown here is derived from an EMBL/GenBank/DDBJ whole genome shotgun (WGS) entry which is preliminary data.</text>
</comment>
<dbReference type="Gene3D" id="1.10.533.10">
    <property type="entry name" value="Death Domain, Fas"/>
    <property type="match status" value="1"/>
</dbReference>
<dbReference type="Proteomes" id="UP001626550">
    <property type="component" value="Unassembled WGS sequence"/>
</dbReference>
<evidence type="ECO:0000313" key="2">
    <source>
        <dbReference type="Proteomes" id="UP001626550"/>
    </source>
</evidence>
<reference evidence="1 2" key="1">
    <citation type="submission" date="2024-11" db="EMBL/GenBank/DDBJ databases">
        <title>Adaptive evolution of stress response genes in parasites aligns with host niche diversity.</title>
        <authorList>
            <person name="Hahn C."/>
            <person name="Resl P."/>
        </authorList>
    </citation>
    <scope>NUCLEOTIDE SEQUENCE [LARGE SCALE GENOMIC DNA]</scope>
    <source>
        <strain evidence="1">EGGRZ-B1_66</strain>
        <tissue evidence="1">Body</tissue>
    </source>
</reference>
<dbReference type="CDD" id="cd01671">
    <property type="entry name" value="CARD"/>
    <property type="match status" value="1"/>
</dbReference>
<sequence>MIPNELLNNGSLIKDLDIDTPLLDYLVQNHAITNETRSQILATPKKQLQTRLSMLLRSLGYDPDAPDIDFAIQDNETVCSLFVNALRASGNHTLASLLDGGRRISPDPYINSQDPFSSSSFKRESNKQFYIPDMTVFLV</sequence>
<dbReference type="AlphaFoldDB" id="A0ABD2PND0"/>
<keyword evidence="2" id="KW-1185">Reference proteome</keyword>